<organism evidence="2 3">
    <name type="scientific">Vibrio anguillarum</name>
    <name type="common">Listonella anguillarum</name>
    <dbReference type="NCBI Taxonomy" id="55601"/>
    <lineage>
        <taxon>Bacteria</taxon>
        <taxon>Pseudomonadati</taxon>
        <taxon>Pseudomonadota</taxon>
        <taxon>Gammaproteobacteria</taxon>
        <taxon>Vibrionales</taxon>
        <taxon>Vibrionaceae</taxon>
        <taxon>Vibrio</taxon>
    </lineage>
</organism>
<dbReference type="Gene3D" id="3.10.170.10">
    <property type="match status" value="1"/>
</dbReference>
<evidence type="ECO:0000259" key="1">
    <source>
        <dbReference type="Pfam" id="PF03413"/>
    </source>
</evidence>
<dbReference type="EMBL" id="SCLC01001210">
    <property type="protein sequence ID" value="MBF4437679.1"/>
    <property type="molecule type" value="Genomic_DNA"/>
</dbReference>
<sequence>LVRKQQLHYGLPVYGHFVVTDVSNRGFAKAIDGHVLTGIESDIGSTLPMINVDQAIDAAKGKLQGITATSVQDAQTELMIWVDDQQTAYLVYKVDFLSRNGMTPSRPISLVDAKSGQILDEWEGLTFIEAEGPGGNQKSGRYYFGANTKYGGFQVSKDCRMDSANVVTLNMNNQEYGGWVHQFDCHVNNHRAV</sequence>
<reference evidence="2" key="1">
    <citation type="journal article" date="2021" name="PeerJ">
        <title>Analysis of 44 Vibrio anguillarum genomes reveals high genetic diversity.</title>
        <authorList>
            <person name="Hansen M.J."/>
            <person name="Dalsgaard I."/>
        </authorList>
    </citation>
    <scope>NUCLEOTIDE SEQUENCE</scope>
    <source>
        <strain evidence="2">850617-1/1</strain>
    </source>
</reference>
<dbReference type="Proteomes" id="UP000786185">
    <property type="component" value="Unassembled WGS sequence"/>
</dbReference>
<dbReference type="AlphaFoldDB" id="A0AAW4BJZ3"/>
<proteinExistence type="predicted"/>
<dbReference type="Gene3D" id="3.10.450.40">
    <property type="match status" value="1"/>
</dbReference>
<accession>A0AAW4BJZ3</accession>
<feature type="non-terminal residue" evidence="2">
    <location>
        <position position="193"/>
    </location>
</feature>
<dbReference type="PANTHER" id="PTHR33794">
    <property type="entry name" value="BACILLOLYSIN"/>
    <property type="match status" value="1"/>
</dbReference>
<dbReference type="InterPro" id="IPR050728">
    <property type="entry name" value="Zinc_Metalloprotease_M4"/>
</dbReference>
<evidence type="ECO:0000313" key="3">
    <source>
        <dbReference type="Proteomes" id="UP000786185"/>
    </source>
</evidence>
<feature type="domain" description="PepSY" evidence="1">
    <location>
        <begin position="50"/>
        <end position="122"/>
    </location>
</feature>
<dbReference type="InterPro" id="IPR025711">
    <property type="entry name" value="PepSY"/>
</dbReference>
<comment type="caution">
    <text evidence="2">The sequence shown here is derived from an EMBL/GenBank/DDBJ whole genome shotgun (WGS) entry which is preliminary data.</text>
</comment>
<dbReference type="Gene3D" id="3.10.450.490">
    <property type="match status" value="1"/>
</dbReference>
<gene>
    <name evidence="2" type="ORF">ERJ77_24975</name>
</gene>
<dbReference type="PANTHER" id="PTHR33794:SF1">
    <property type="entry name" value="BACILLOLYSIN"/>
    <property type="match status" value="1"/>
</dbReference>
<name>A0AAW4BJZ3_VIBAN</name>
<feature type="non-terminal residue" evidence="2">
    <location>
        <position position="1"/>
    </location>
</feature>
<evidence type="ECO:0000313" key="2">
    <source>
        <dbReference type="EMBL" id="MBF4437679.1"/>
    </source>
</evidence>
<dbReference type="Pfam" id="PF03413">
    <property type="entry name" value="PepSY"/>
    <property type="match status" value="1"/>
</dbReference>
<protein>
    <submittedName>
        <fullName evidence="2">Peptidase M4 family protein</fullName>
    </submittedName>
</protein>